<evidence type="ECO:0000259" key="3">
    <source>
        <dbReference type="SMART" id="SM00278"/>
    </source>
</evidence>
<keyword evidence="2" id="KW-0812">Transmembrane</keyword>
<dbReference type="GO" id="GO:0006281">
    <property type="term" value="P:DNA repair"/>
    <property type="evidence" value="ECO:0007669"/>
    <property type="project" value="InterPro"/>
</dbReference>
<feature type="domain" description="Helix-hairpin-helix DNA-binding motif class 1" evidence="3">
    <location>
        <begin position="273"/>
        <end position="292"/>
    </location>
</feature>
<dbReference type="GeneID" id="35804451"/>
<feature type="domain" description="Helix-hairpin-helix DNA-binding motif class 1" evidence="3">
    <location>
        <begin position="243"/>
        <end position="262"/>
    </location>
</feature>
<dbReference type="PANTHER" id="PTHR21180">
    <property type="entry name" value="ENDONUCLEASE/EXONUCLEASE/PHOSPHATASE FAMILY DOMAIN-CONTAINING PROTEIN 1"/>
    <property type="match status" value="1"/>
</dbReference>
<protein>
    <submittedName>
        <fullName evidence="4">Competence protein ComEA</fullName>
    </submittedName>
</protein>
<dbReference type="Pfam" id="PF10531">
    <property type="entry name" value="SLBB"/>
    <property type="match status" value="1"/>
</dbReference>
<dbReference type="Gene3D" id="1.10.150.320">
    <property type="entry name" value="Photosystem II 12 kDa extrinsic protein"/>
    <property type="match status" value="1"/>
</dbReference>
<dbReference type="InterPro" id="IPR004509">
    <property type="entry name" value="Competence_ComEA_HhH"/>
</dbReference>
<feature type="compositionally biased region" description="Polar residues" evidence="1">
    <location>
        <begin position="158"/>
        <end position="173"/>
    </location>
</feature>
<feature type="compositionally biased region" description="Low complexity" evidence="1">
    <location>
        <begin position="174"/>
        <end position="189"/>
    </location>
</feature>
<dbReference type="InterPro" id="IPR051675">
    <property type="entry name" value="Endo/Exo/Phosphatase_dom_1"/>
</dbReference>
<dbReference type="Pfam" id="PF12836">
    <property type="entry name" value="HHH_3"/>
    <property type="match status" value="1"/>
</dbReference>
<feature type="region of interest" description="Disordered" evidence="1">
    <location>
        <begin position="158"/>
        <end position="208"/>
    </location>
</feature>
<dbReference type="InterPro" id="IPR010994">
    <property type="entry name" value="RuvA_2-like"/>
</dbReference>
<name>A0AB36TEV7_ACETH</name>
<dbReference type="EMBL" id="PDBW01000001">
    <property type="protein sequence ID" value="PFH02303.1"/>
    <property type="molecule type" value="Genomic_DNA"/>
</dbReference>
<dbReference type="InterPro" id="IPR003583">
    <property type="entry name" value="Hlx-hairpin-Hlx_DNA-bd_motif"/>
</dbReference>
<evidence type="ECO:0000256" key="1">
    <source>
        <dbReference type="SAM" id="MobiDB-lite"/>
    </source>
</evidence>
<dbReference type="NCBIfam" id="TIGR00426">
    <property type="entry name" value="competence protein ComEA helix-hairpin-helix repeat region"/>
    <property type="match status" value="1"/>
</dbReference>
<dbReference type="PANTHER" id="PTHR21180:SF32">
    <property type="entry name" value="ENDONUCLEASE_EXONUCLEASE_PHOSPHATASE FAMILY DOMAIN-CONTAINING PROTEIN 1"/>
    <property type="match status" value="1"/>
</dbReference>
<keyword evidence="2" id="KW-0472">Membrane</keyword>
<dbReference type="SUPFAM" id="SSF47781">
    <property type="entry name" value="RuvA domain 2-like"/>
    <property type="match status" value="1"/>
</dbReference>
<dbReference type="GO" id="GO:0015627">
    <property type="term" value="C:type II protein secretion system complex"/>
    <property type="evidence" value="ECO:0007669"/>
    <property type="project" value="TreeGrafter"/>
</dbReference>
<accession>A0AB36TEV7</accession>
<proteinExistence type="predicted"/>
<sequence length="296" mass="31036">MLRDFFNQEVSMKKGIVGLMILGLIVTTSVTGFLLANDGEDIIISKAKAGQYTVEAENGEEKTTEKLVQEKEEAADEIKVYVVGEVNKPGVVTLKKGQIIQDAIELAGGPTEDADIENINLAYELRENVMIRVMSKSETTGQDIGEEGDMQVAAGNTENKSTAAGSNSTKNSQSKNVSGGTSKNSSGSNDAKSNSGKSTNNGGVSGIAVTKDSGGAVVGENASSSENSKTANSKININTATVEELDSLPGIGPAIAAKIVAYREQNGKFKSIEDIMNVSGIGQSKFNNIKDFITVN</sequence>
<evidence type="ECO:0000256" key="2">
    <source>
        <dbReference type="SAM" id="Phobius"/>
    </source>
</evidence>
<feature type="compositionally biased region" description="Polar residues" evidence="1">
    <location>
        <begin position="190"/>
        <end position="202"/>
    </location>
</feature>
<dbReference type="RefSeq" id="WP_003519108.1">
    <property type="nucleotide sequence ID" value="NZ_CP013828.1"/>
</dbReference>
<dbReference type="Gene3D" id="3.10.560.10">
    <property type="entry name" value="Outer membrane lipoprotein wza domain like"/>
    <property type="match status" value="1"/>
</dbReference>
<keyword evidence="2" id="KW-1133">Transmembrane helix</keyword>
<comment type="caution">
    <text evidence="4">The sequence shown here is derived from an EMBL/GenBank/DDBJ whole genome shotgun (WGS) entry which is preliminary data.</text>
</comment>
<evidence type="ECO:0000313" key="5">
    <source>
        <dbReference type="Proteomes" id="UP000223596"/>
    </source>
</evidence>
<dbReference type="AlphaFoldDB" id="A0AB36TEV7"/>
<organism evidence="4 5">
    <name type="scientific">Acetivibrio thermocellus AD2</name>
    <dbReference type="NCBI Taxonomy" id="1138384"/>
    <lineage>
        <taxon>Bacteria</taxon>
        <taxon>Bacillati</taxon>
        <taxon>Bacillota</taxon>
        <taxon>Clostridia</taxon>
        <taxon>Eubacteriales</taxon>
        <taxon>Oscillospiraceae</taxon>
        <taxon>Acetivibrio</taxon>
    </lineage>
</organism>
<reference evidence="4 5" key="1">
    <citation type="submission" date="2017-09" db="EMBL/GenBank/DDBJ databases">
        <title>Evaluation of Pacific Biosciences Sequencing Technology to Finishing C. thermocellum Genome Sequences.</title>
        <authorList>
            <person name="Brown S."/>
        </authorList>
    </citation>
    <scope>NUCLEOTIDE SEQUENCE [LARGE SCALE GENOMIC DNA]</scope>
    <source>
        <strain evidence="4 5">AD2</strain>
    </source>
</reference>
<dbReference type="SMART" id="SM00278">
    <property type="entry name" value="HhH1"/>
    <property type="match status" value="2"/>
</dbReference>
<dbReference type="GO" id="GO:0015628">
    <property type="term" value="P:protein secretion by the type II secretion system"/>
    <property type="evidence" value="ECO:0007669"/>
    <property type="project" value="TreeGrafter"/>
</dbReference>
<dbReference type="GO" id="GO:0003677">
    <property type="term" value="F:DNA binding"/>
    <property type="evidence" value="ECO:0007669"/>
    <property type="project" value="InterPro"/>
</dbReference>
<feature type="transmembrane region" description="Helical" evidence="2">
    <location>
        <begin position="16"/>
        <end position="36"/>
    </location>
</feature>
<dbReference type="Proteomes" id="UP000223596">
    <property type="component" value="Unassembled WGS sequence"/>
</dbReference>
<dbReference type="InterPro" id="IPR019554">
    <property type="entry name" value="Soluble_ligand-bd"/>
</dbReference>
<evidence type="ECO:0000313" key="4">
    <source>
        <dbReference type="EMBL" id="PFH02303.1"/>
    </source>
</evidence>
<gene>
    <name evidence="4" type="ORF">M972_111071</name>
</gene>